<sequence>MPLSKKQGKILDLNKTLTKHLHQCIDDDFRQVFPVSGKTGKSVQEQIDKFTIIQSGSASPRSPIIHYIHYFIKAEETKLNASLKRDVVDMKKEIYSSIQKTIVSEMGSCYKDAAALKGQGCLKRMQDLLQNTVDEKKEDMFNKAKMEMLKKCNDLKLHITTNLQSGLKRTMDLSLSQTSKSKSMDVSKEIEELEGLLEQLSD</sequence>
<evidence type="ECO:0000313" key="1">
    <source>
        <dbReference type="EMBL" id="KAF4100990.1"/>
    </source>
</evidence>
<proteinExistence type="predicted"/>
<gene>
    <name evidence="1" type="ORF">G5714_019186</name>
</gene>
<dbReference type="EMBL" id="JAAMOB010000019">
    <property type="protein sequence ID" value="KAF4100990.1"/>
    <property type="molecule type" value="Genomic_DNA"/>
</dbReference>
<dbReference type="PANTHER" id="PTHR47308:SF1">
    <property type="entry name" value="NUCLEAR GTPASE SLIP-GC"/>
    <property type="match status" value="1"/>
</dbReference>
<reference evidence="1 2" key="1">
    <citation type="submission" date="2020-04" db="EMBL/GenBank/DDBJ databases">
        <title>Chromosome-level genome assembly of a cyprinid fish Onychostoma macrolepis by integration of Nanopore Sequencing, Bionano and Hi-C technology.</title>
        <authorList>
            <person name="Wang D."/>
        </authorList>
    </citation>
    <scope>NUCLEOTIDE SEQUENCE [LARGE SCALE GENOMIC DNA]</scope>
    <source>
        <strain evidence="1">SWU-2019</strain>
        <tissue evidence="1">Muscle</tissue>
    </source>
</reference>
<comment type="caution">
    <text evidence="1">The sequence shown here is derived from an EMBL/GenBank/DDBJ whole genome shotgun (WGS) entry which is preliminary data.</text>
</comment>
<name>A0A7J6C1B5_9TELE</name>
<accession>A0A7J6C1B5</accession>
<dbReference type="AlphaFoldDB" id="A0A7J6C1B5"/>
<dbReference type="PANTHER" id="PTHR47308">
    <property type="entry name" value="NUCLEAR GTPASE SLIP-GC"/>
    <property type="match status" value="1"/>
</dbReference>
<evidence type="ECO:0000313" key="2">
    <source>
        <dbReference type="Proteomes" id="UP000579812"/>
    </source>
</evidence>
<dbReference type="GO" id="GO:0003924">
    <property type="term" value="F:GTPase activity"/>
    <property type="evidence" value="ECO:0007669"/>
    <property type="project" value="TreeGrafter"/>
</dbReference>
<keyword evidence="2" id="KW-1185">Reference proteome</keyword>
<dbReference type="InterPro" id="IPR053082">
    <property type="entry name" value="Nuclear_GTPase_SLIP-GC"/>
</dbReference>
<protein>
    <submittedName>
        <fullName evidence="1">Uncharacterized protein</fullName>
    </submittedName>
</protein>
<dbReference type="Proteomes" id="UP000579812">
    <property type="component" value="Unassembled WGS sequence"/>
</dbReference>
<organism evidence="1 2">
    <name type="scientific">Onychostoma macrolepis</name>
    <dbReference type="NCBI Taxonomy" id="369639"/>
    <lineage>
        <taxon>Eukaryota</taxon>
        <taxon>Metazoa</taxon>
        <taxon>Chordata</taxon>
        <taxon>Craniata</taxon>
        <taxon>Vertebrata</taxon>
        <taxon>Euteleostomi</taxon>
        <taxon>Actinopterygii</taxon>
        <taxon>Neopterygii</taxon>
        <taxon>Teleostei</taxon>
        <taxon>Ostariophysi</taxon>
        <taxon>Cypriniformes</taxon>
        <taxon>Cyprinidae</taxon>
        <taxon>Acrossocheilinae</taxon>
        <taxon>Onychostoma</taxon>
    </lineage>
</organism>